<evidence type="ECO:0000256" key="2">
    <source>
        <dbReference type="ARBA" id="ARBA00022475"/>
    </source>
</evidence>
<dbReference type="Pfam" id="PF06638">
    <property type="entry name" value="Strabismus"/>
    <property type="match status" value="1"/>
</dbReference>
<protein>
    <submittedName>
        <fullName evidence="7">Uncharacterized protein</fullName>
    </submittedName>
</protein>
<keyword evidence="3" id="KW-0812">Transmembrane</keyword>
<keyword evidence="8" id="KW-1185">Reference proteome</keyword>
<reference evidence="7 8" key="1">
    <citation type="submission" date="2024-04" db="EMBL/GenBank/DDBJ databases">
        <authorList>
            <person name="Waldvogel A.-M."/>
            <person name="Schoenle A."/>
        </authorList>
    </citation>
    <scope>NUCLEOTIDE SEQUENCE [LARGE SCALE GENOMIC DNA]</scope>
</reference>
<comment type="subcellular location">
    <subcellularLocation>
        <location evidence="1">Cell membrane</location>
        <topology evidence="1">Multi-pass membrane protein</topology>
    </subcellularLocation>
</comment>
<sequence length="261" mass="29774">MSISIQRAAAWVLDHYYSDFPVHNPAVLNLPKSILSKKASAFKIYSLGEENSTGNSTGQSRAMIAAAARRRDNSHNEYYYEEAEMERRVRKRKARLVVAVEEAFTHIKRHQDEPTPSSPKHPREVMDPREAAQAIFAPMARAMQKYLRATRQQSYHTMESIINHLQFCITHNMTPKAFLERYLALGPTLQYLDHGRGRQWTLVSEDAVTSALRQGLVFSLKRPDFSLVVSVTPLPFLALGEEFVDPKSHKFVMKLQSETSV</sequence>
<keyword evidence="4" id="KW-1133">Transmembrane helix</keyword>
<comment type="similarity">
    <text evidence="6">Belongs to the Vang family.</text>
</comment>
<evidence type="ECO:0000313" key="7">
    <source>
        <dbReference type="EMBL" id="CAL1590277.1"/>
    </source>
</evidence>
<evidence type="ECO:0000313" key="8">
    <source>
        <dbReference type="Proteomes" id="UP001497482"/>
    </source>
</evidence>
<name>A0AAV2KSN1_KNICA</name>
<evidence type="ECO:0000256" key="4">
    <source>
        <dbReference type="ARBA" id="ARBA00022989"/>
    </source>
</evidence>
<evidence type="ECO:0000256" key="1">
    <source>
        <dbReference type="ARBA" id="ARBA00004651"/>
    </source>
</evidence>
<dbReference type="Proteomes" id="UP001497482">
    <property type="component" value="Chromosome 19"/>
</dbReference>
<dbReference type="PANTHER" id="PTHR20886">
    <property type="entry name" value="VANG-LIKE PROTEIN"/>
    <property type="match status" value="1"/>
</dbReference>
<accession>A0AAV2KSN1</accession>
<proteinExistence type="inferred from homology"/>
<evidence type="ECO:0000256" key="6">
    <source>
        <dbReference type="ARBA" id="ARBA00025718"/>
    </source>
</evidence>
<organism evidence="7 8">
    <name type="scientific">Knipowitschia caucasica</name>
    <name type="common">Caucasian dwarf goby</name>
    <name type="synonym">Pomatoschistus caucasicus</name>
    <dbReference type="NCBI Taxonomy" id="637954"/>
    <lineage>
        <taxon>Eukaryota</taxon>
        <taxon>Metazoa</taxon>
        <taxon>Chordata</taxon>
        <taxon>Craniata</taxon>
        <taxon>Vertebrata</taxon>
        <taxon>Euteleostomi</taxon>
        <taxon>Actinopterygii</taxon>
        <taxon>Neopterygii</taxon>
        <taxon>Teleostei</taxon>
        <taxon>Neoteleostei</taxon>
        <taxon>Acanthomorphata</taxon>
        <taxon>Gobiaria</taxon>
        <taxon>Gobiiformes</taxon>
        <taxon>Gobioidei</taxon>
        <taxon>Gobiidae</taxon>
        <taxon>Gobiinae</taxon>
        <taxon>Knipowitschia</taxon>
    </lineage>
</organism>
<dbReference type="InterPro" id="IPR009539">
    <property type="entry name" value="VANGL"/>
</dbReference>
<dbReference type="AlphaFoldDB" id="A0AAV2KSN1"/>
<evidence type="ECO:0000256" key="5">
    <source>
        <dbReference type="ARBA" id="ARBA00023136"/>
    </source>
</evidence>
<dbReference type="GO" id="GO:0005886">
    <property type="term" value="C:plasma membrane"/>
    <property type="evidence" value="ECO:0007669"/>
    <property type="project" value="UniProtKB-SubCell"/>
</dbReference>
<evidence type="ECO:0000256" key="3">
    <source>
        <dbReference type="ARBA" id="ARBA00022692"/>
    </source>
</evidence>
<gene>
    <name evidence="7" type="ORF">KC01_LOCUS19805</name>
</gene>
<keyword evidence="5" id="KW-0472">Membrane</keyword>
<dbReference type="EMBL" id="OZ035841">
    <property type="protein sequence ID" value="CAL1590277.1"/>
    <property type="molecule type" value="Genomic_DNA"/>
</dbReference>
<keyword evidence="2" id="KW-1003">Cell membrane</keyword>